<keyword evidence="2" id="KW-1185">Reference proteome</keyword>
<organism evidence="1 2">
    <name type="scientific">Pantoea stewartii subsp. stewartii DC283</name>
    <dbReference type="NCBI Taxonomy" id="660596"/>
    <lineage>
        <taxon>Bacteria</taxon>
        <taxon>Pseudomonadati</taxon>
        <taxon>Pseudomonadota</taxon>
        <taxon>Gammaproteobacteria</taxon>
        <taxon>Enterobacterales</taxon>
        <taxon>Erwiniaceae</taxon>
        <taxon>Pantoea</taxon>
    </lineage>
</organism>
<dbReference type="Proteomes" id="UP000192380">
    <property type="component" value="Chromosome"/>
</dbReference>
<dbReference type="EMBL" id="CP017581">
    <property type="protein sequence ID" value="ARF49631.1"/>
    <property type="molecule type" value="Genomic_DNA"/>
</dbReference>
<reference evidence="1 2" key="1">
    <citation type="submission" date="2016-10" db="EMBL/GenBank/DDBJ databases">
        <title>Complete Genome Assembly of Pantoea stewartii subsp. stewartii DC283, a Corn Pathogen.</title>
        <authorList>
            <person name="Duong D.A."/>
            <person name="Stevens A.M."/>
            <person name="Jensen R.V."/>
        </authorList>
    </citation>
    <scope>NUCLEOTIDE SEQUENCE [LARGE SCALE GENOMIC DNA]</scope>
    <source>
        <strain evidence="1 2">DC283</strain>
    </source>
</reference>
<sequence>MLKQFELQKQKNALEASQKIDSILSILLIALSTGDVQEEDIENVISTVWDINTNNLKNLSMGE</sequence>
<protein>
    <submittedName>
        <fullName evidence="1">Uncharacterized protein</fullName>
    </submittedName>
</protein>
<dbReference type="RefSeq" id="WP_044241773.1">
    <property type="nucleotide sequence ID" value="NZ_AHIE01000008.1"/>
</dbReference>
<evidence type="ECO:0000313" key="2">
    <source>
        <dbReference type="Proteomes" id="UP000192380"/>
    </source>
</evidence>
<accession>A0ABN4Z7V3</accession>
<evidence type="ECO:0000313" key="1">
    <source>
        <dbReference type="EMBL" id="ARF49631.1"/>
    </source>
</evidence>
<proteinExistence type="predicted"/>
<gene>
    <name evidence="1" type="ORF">DSJ_09945</name>
</gene>
<name>A0ABN4Z7V3_PANSE</name>